<evidence type="ECO:0000313" key="1">
    <source>
        <dbReference type="EMBL" id="OCS86685.1"/>
    </source>
</evidence>
<protein>
    <submittedName>
        <fullName evidence="1">Uncharacterized protein</fullName>
    </submittedName>
</protein>
<organism evidence="1 2">
    <name type="scientific">Caryophanon tenue</name>
    <dbReference type="NCBI Taxonomy" id="33978"/>
    <lineage>
        <taxon>Bacteria</taxon>
        <taxon>Bacillati</taxon>
        <taxon>Bacillota</taxon>
        <taxon>Bacilli</taxon>
        <taxon>Bacillales</taxon>
        <taxon>Caryophanaceae</taxon>
        <taxon>Caryophanon</taxon>
    </lineage>
</organism>
<dbReference type="OrthoDB" id="2453719at2"/>
<proteinExistence type="predicted"/>
<comment type="caution">
    <text evidence="1">The sequence shown here is derived from an EMBL/GenBank/DDBJ whole genome shotgun (WGS) entry which is preliminary data.</text>
</comment>
<gene>
    <name evidence="1" type="ORF">A6M13_12800</name>
</gene>
<name>A0A1C0YHN0_9BACL</name>
<dbReference type="Proteomes" id="UP000093199">
    <property type="component" value="Unassembled WGS sequence"/>
</dbReference>
<evidence type="ECO:0000313" key="2">
    <source>
        <dbReference type="Proteomes" id="UP000093199"/>
    </source>
</evidence>
<dbReference type="EMBL" id="MASJ01000009">
    <property type="protein sequence ID" value="OCS86685.1"/>
    <property type="molecule type" value="Genomic_DNA"/>
</dbReference>
<sequence length="153" mass="17846">MKKWQLVLLSFIGIVLLTIMYQQHQTIVKYREIPYHSLELLAYPIAKIIELHENPRNLAEAERQQMIADEVVAFSTIFNYAGMGLTTEPNIKDVYYATYSETRVDFAVQLKQYIEATTPEEQEAAFQLLQHEYETYQQFLAPLEEVRLPDPSA</sequence>
<keyword evidence="2" id="KW-1185">Reference proteome</keyword>
<accession>A0A1C0YHN0</accession>
<dbReference type="RefSeq" id="WP_066544566.1">
    <property type="nucleotide sequence ID" value="NZ_MASJ01000009.1"/>
</dbReference>
<dbReference type="AlphaFoldDB" id="A0A1C0YHN0"/>
<reference evidence="1 2" key="1">
    <citation type="submission" date="2016-07" db="EMBL/GenBank/DDBJ databases">
        <title>Caryophanon tenue genome sequencing.</title>
        <authorList>
            <person name="Verma A."/>
            <person name="Pal Y."/>
            <person name="Krishnamurthi S."/>
        </authorList>
    </citation>
    <scope>NUCLEOTIDE SEQUENCE [LARGE SCALE GENOMIC DNA]</scope>
    <source>
        <strain evidence="1 2">DSM 14152</strain>
    </source>
</reference>